<sequence length="151" mass="17104">MRRLSAFLLRAQEPVTIIPRTISAIDGLPGRFLRFVLVGGLCTLLNLLTLWFVTTRIGWHYLVAVVISFLVVNGIGFALNKYFTFTHASRPKLREIRRYYAVMLGTLALNLSIMFLLVDVLGIHYLLASIVITVLFTLFNFVAHSGWTFTP</sequence>
<comment type="caution">
    <text evidence="7">The sequence shown here is derived from an EMBL/GenBank/DDBJ whole genome shotgun (WGS) entry which is preliminary data.</text>
</comment>
<feature type="domain" description="GtrA/DPMS transmembrane" evidence="6">
    <location>
        <begin position="34"/>
        <end position="149"/>
    </location>
</feature>
<dbReference type="InterPro" id="IPR051401">
    <property type="entry name" value="GtrA_CellWall_Glycosyl"/>
</dbReference>
<proteinExistence type="inferred from homology"/>
<dbReference type="PANTHER" id="PTHR38459">
    <property type="entry name" value="PROPHAGE BACTOPRENOL-LINKED GLUCOSE TRANSLOCASE HOMOLOG"/>
    <property type="match status" value="1"/>
</dbReference>
<dbReference type="Pfam" id="PF04138">
    <property type="entry name" value="GtrA_DPMS_TM"/>
    <property type="match status" value="1"/>
</dbReference>
<keyword evidence="5" id="KW-0472">Membrane</keyword>
<accession>A0A3N7RX48</accession>
<dbReference type="EMBL" id="VZOK01000067">
    <property type="protein sequence ID" value="KAB0633427.1"/>
    <property type="molecule type" value="Genomic_DNA"/>
</dbReference>
<evidence type="ECO:0000256" key="2">
    <source>
        <dbReference type="ARBA" id="ARBA00009399"/>
    </source>
</evidence>
<reference evidence="7 8" key="1">
    <citation type="submission" date="2019-09" db="EMBL/GenBank/DDBJ databases">
        <title>Draft genome sequences of 48 bacterial type strains from the CCUG.</title>
        <authorList>
            <person name="Tunovic T."/>
            <person name="Pineiro-Iglesias B."/>
            <person name="Unosson C."/>
            <person name="Inganas E."/>
            <person name="Ohlen M."/>
            <person name="Cardew S."/>
            <person name="Jensie-Markopoulos S."/>
            <person name="Salva-Serra F."/>
            <person name="Jaen-Luchoro D."/>
            <person name="Karlsson R."/>
            <person name="Svensson-Stadler L."/>
            <person name="Chun J."/>
            <person name="Moore E."/>
        </authorList>
    </citation>
    <scope>NUCLEOTIDE SEQUENCE [LARGE SCALE GENOMIC DNA]</scope>
    <source>
        <strain evidence="7 8">CCUG 65686</strain>
    </source>
</reference>
<evidence type="ECO:0000256" key="3">
    <source>
        <dbReference type="ARBA" id="ARBA00022692"/>
    </source>
</evidence>
<organism evidence="7 8">
    <name type="scientific">Burkholderia stagnalis</name>
    <dbReference type="NCBI Taxonomy" id="1503054"/>
    <lineage>
        <taxon>Bacteria</taxon>
        <taxon>Pseudomonadati</taxon>
        <taxon>Pseudomonadota</taxon>
        <taxon>Betaproteobacteria</taxon>
        <taxon>Burkholderiales</taxon>
        <taxon>Burkholderiaceae</taxon>
        <taxon>Burkholderia</taxon>
        <taxon>Burkholderia cepacia complex</taxon>
    </lineage>
</organism>
<gene>
    <name evidence="7" type="ORF">F7R25_29780</name>
</gene>
<evidence type="ECO:0000256" key="5">
    <source>
        <dbReference type="ARBA" id="ARBA00023136"/>
    </source>
</evidence>
<evidence type="ECO:0000256" key="1">
    <source>
        <dbReference type="ARBA" id="ARBA00004141"/>
    </source>
</evidence>
<keyword evidence="3" id="KW-0812">Transmembrane</keyword>
<dbReference type="GO" id="GO:0000271">
    <property type="term" value="P:polysaccharide biosynthetic process"/>
    <property type="evidence" value="ECO:0007669"/>
    <property type="project" value="InterPro"/>
</dbReference>
<keyword evidence="4" id="KW-1133">Transmembrane helix</keyword>
<dbReference type="InterPro" id="IPR007267">
    <property type="entry name" value="GtrA_DPMS_TM"/>
</dbReference>
<comment type="subcellular location">
    <subcellularLocation>
        <location evidence="1">Membrane</location>
        <topology evidence="1">Multi-pass membrane protein</topology>
    </subcellularLocation>
</comment>
<dbReference type="GO" id="GO:0005886">
    <property type="term" value="C:plasma membrane"/>
    <property type="evidence" value="ECO:0007669"/>
    <property type="project" value="TreeGrafter"/>
</dbReference>
<dbReference type="PANTHER" id="PTHR38459:SF1">
    <property type="entry name" value="PROPHAGE BACTOPRENOL-LINKED GLUCOSE TRANSLOCASE HOMOLOG"/>
    <property type="match status" value="1"/>
</dbReference>
<dbReference type="AlphaFoldDB" id="A0A3N7RX48"/>
<evidence type="ECO:0000313" key="8">
    <source>
        <dbReference type="Proteomes" id="UP000473470"/>
    </source>
</evidence>
<dbReference type="RefSeq" id="WP_124480056.1">
    <property type="nucleotide sequence ID" value="NZ_CABVPM010000090.1"/>
</dbReference>
<evidence type="ECO:0000313" key="7">
    <source>
        <dbReference type="EMBL" id="KAB0633427.1"/>
    </source>
</evidence>
<evidence type="ECO:0000256" key="4">
    <source>
        <dbReference type="ARBA" id="ARBA00022989"/>
    </source>
</evidence>
<comment type="similarity">
    <text evidence="2">Belongs to the GtrA family.</text>
</comment>
<dbReference type="Proteomes" id="UP000473470">
    <property type="component" value="Unassembled WGS sequence"/>
</dbReference>
<name>A0A3N7RX48_9BURK</name>
<protein>
    <submittedName>
        <fullName evidence="7">GtrA family protein</fullName>
    </submittedName>
</protein>
<evidence type="ECO:0000259" key="6">
    <source>
        <dbReference type="Pfam" id="PF04138"/>
    </source>
</evidence>